<evidence type="ECO:0000313" key="2">
    <source>
        <dbReference type="Proteomes" id="UP000015104"/>
    </source>
</evidence>
<sequence length="21" mass="2528">MFAAFFSGKMKIFHKISIFYN</sequence>
<protein>
    <submittedName>
        <fullName evidence="1">Uncharacterized protein</fullName>
    </submittedName>
</protein>
<reference evidence="1" key="2">
    <citation type="submission" date="2015-06" db="UniProtKB">
        <authorList>
            <consortium name="EnsemblMetazoa"/>
        </authorList>
    </citation>
    <scope>IDENTIFICATION</scope>
</reference>
<evidence type="ECO:0000313" key="1">
    <source>
        <dbReference type="EnsemblMetazoa" id="tetur01g12710.1"/>
    </source>
</evidence>
<keyword evidence="2" id="KW-1185">Reference proteome</keyword>
<name>T1JT37_TETUR</name>
<proteinExistence type="predicted"/>
<dbReference type="HOGENOM" id="CLU_3427006_0_0_1"/>
<dbReference type="EMBL" id="CAEY01000472">
    <property type="status" value="NOT_ANNOTATED_CDS"/>
    <property type="molecule type" value="Genomic_DNA"/>
</dbReference>
<dbReference type="AlphaFoldDB" id="T1JT37"/>
<reference evidence="2" key="1">
    <citation type="submission" date="2011-08" db="EMBL/GenBank/DDBJ databases">
        <authorList>
            <person name="Rombauts S."/>
        </authorList>
    </citation>
    <scope>NUCLEOTIDE SEQUENCE</scope>
    <source>
        <strain evidence="2">London</strain>
    </source>
</reference>
<accession>T1JT37</accession>
<dbReference type="EnsemblMetazoa" id="tetur01g12710.1">
    <property type="protein sequence ID" value="tetur01g12710.1"/>
    <property type="gene ID" value="tetur01g12710"/>
</dbReference>
<dbReference type="Proteomes" id="UP000015104">
    <property type="component" value="Unassembled WGS sequence"/>
</dbReference>
<organism evidence="1 2">
    <name type="scientific">Tetranychus urticae</name>
    <name type="common">Two-spotted spider mite</name>
    <dbReference type="NCBI Taxonomy" id="32264"/>
    <lineage>
        <taxon>Eukaryota</taxon>
        <taxon>Metazoa</taxon>
        <taxon>Ecdysozoa</taxon>
        <taxon>Arthropoda</taxon>
        <taxon>Chelicerata</taxon>
        <taxon>Arachnida</taxon>
        <taxon>Acari</taxon>
        <taxon>Acariformes</taxon>
        <taxon>Trombidiformes</taxon>
        <taxon>Prostigmata</taxon>
        <taxon>Eleutherengona</taxon>
        <taxon>Raphignathae</taxon>
        <taxon>Tetranychoidea</taxon>
        <taxon>Tetranychidae</taxon>
        <taxon>Tetranychus</taxon>
    </lineage>
</organism>